<dbReference type="InterPro" id="IPR001969">
    <property type="entry name" value="Aspartic_peptidase_AS"/>
</dbReference>
<keyword evidence="6" id="KW-0378">Hydrolase</keyword>
<dbReference type="GO" id="GO:0012505">
    <property type="term" value="C:endomembrane system"/>
    <property type="evidence" value="ECO:0007669"/>
    <property type="project" value="UniProtKB-SubCell"/>
</dbReference>
<feature type="compositionally biased region" description="Basic residues" evidence="10">
    <location>
        <begin position="671"/>
        <end position="681"/>
    </location>
</feature>
<keyword evidence="7" id="KW-1133">Transmembrane helix</keyword>
<dbReference type="GO" id="GO:0004190">
    <property type="term" value="F:aspartic-type endopeptidase activity"/>
    <property type="evidence" value="ECO:0007669"/>
    <property type="project" value="UniProtKB-KW"/>
</dbReference>
<evidence type="ECO:0000259" key="11">
    <source>
        <dbReference type="PROSITE" id="PS51767"/>
    </source>
</evidence>
<feature type="domain" description="Peptidase A1" evidence="11">
    <location>
        <begin position="188"/>
        <end position="844"/>
    </location>
</feature>
<feature type="compositionally biased region" description="Basic and acidic residues" evidence="10">
    <location>
        <begin position="128"/>
        <end position="141"/>
    </location>
</feature>
<keyword evidence="13" id="KW-1185">Reference proteome</keyword>
<dbReference type="PROSITE" id="PS00141">
    <property type="entry name" value="ASP_PROTEASE"/>
    <property type="match status" value="1"/>
</dbReference>
<evidence type="ECO:0000313" key="12">
    <source>
        <dbReference type="EMBL" id="PHJ21645.1"/>
    </source>
</evidence>
<evidence type="ECO:0000256" key="3">
    <source>
        <dbReference type="ARBA" id="ARBA00022692"/>
    </source>
</evidence>
<comment type="similarity">
    <text evidence="1">Belongs to the peptidase A1 family.</text>
</comment>
<accession>A0A2C6L0N0</accession>
<feature type="region of interest" description="Disordered" evidence="10">
    <location>
        <begin position="436"/>
        <end position="478"/>
    </location>
</feature>
<dbReference type="RefSeq" id="XP_067923325.1">
    <property type="nucleotide sequence ID" value="XM_068064704.1"/>
</dbReference>
<keyword evidence="2 12" id="KW-0645">Protease</keyword>
<keyword evidence="8" id="KW-0472">Membrane</keyword>
<dbReference type="GeneID" id="94427915"/>
<sequence>MRSSSGPHLPIACWGEYLPGRHYCVWRESKFFPSACELERLSSGRQIRGAPASLRARRLPAPQIDVYGSMKRTSVLALACFLVFAVAAENRLGSLVRASPALLLGQDGTATSAVVEPQAKNKRLLVTERVDREPGSREKRPTLVSPGTSRSKQQQRQPSKVNLPRHMQETMRPLRTYTFGNIHQTAYYFADVILGTPAVQRQSLILDTGSSVLAFPCTSCKSCGRHMDPPFDCSSSSTCKSLSCSSTCTHCDAKQKRCAYRVSYMEGSSLQGFWHQDQFRLLLPPETTTRHGQTFYDIKNQMVQAQRAQSHSAPSRLLTAPITANFGCHVQETELFVDQKASGIWGLEIWSQFGPETYMTRTLLSSEKSGSSSKLPDGATSFSLCLAEHGGAFSIGDANGDLHTSDMVVSNFIPHQESYSVFLSGIVVGEKEINLGATGSNPGSSNVPQTLRGNALSSSPPREDRPAAPRHTPHPGTKFEVLLDSGTTMSYFPTRLYEDIVKGIEMYAELKGGRRPGGSRRLSGVLTAGHPGAQAGKLIKLETEGVTRSGPHGLMGPPLSSARRLAGTASSFASAEWPNEASDSGDTETSEDTIVFVPRERADAAGAPTSGVVNEEEGIRRASPGEMGLSNTQRRRQERPNSSTGSKDAATRDTLAVPVSKTSGPVASHVSKGKRQQRRQNWRVPVGQEVKDSEAEVVGEIITVLGVDDEEAYELLPPSASPRQSQAVKVESTAGELCFYLPKGRADLVYFPDIWLHFVPPYAGGQGRRQSTQEADEESSGRTTASGWVRWQPASYLYTKGNEHYRCVAMSDDPRSDNSGVLGSSFFIGHDIVFDVRNEVVGIAEANCPAIKLKDRPKELPL</sequence>
<dbReference type="PROSITE" id="PS51767">
    <property type="entry name" value="PEPTIDASE_A1"/>
    <property type="match status" value="1"/>
</dbReference>
<keyword evidence="4" id="KW-0732">Signal</keyword>
<evidence type="ECO:0000256" key="10">
    <source>
        <dbReference type="SAM" id="MobiDB-lite"/>
    </source>
</evidence>
<dbReference type="SUPFAM" id="SSF50630">
    <property type="entry name" value="Acid proteases"/>
    <property type="match status" value="1"/>
</dbReference>
<dbReference type="Pfam" id="PF14543">
    <property type="entry name" value="TAXi_N"/>
    <property type="match status" value="1"/>
</dbReference>
<dbReference type="InterPro" id="IPR001461">
    <property type="entry name" value="Aspartic_peptidase_A1"/>
</dbReference>
<proteinExistence type="inferred from homology"/>
<dbReference type="PANTHER" id="PTHR13683:SF375">
    <property type="entry name" value="PEPTIDASE A1 DOMAIN-CONTAINING PROTEIN"/>
    <property type="match status" value="1"/>
</dbReference>
<feature type="region of interest" description="Disordered" evidence="10">
    <location>
        <begin position="548"/>
        <end position="683"/>
    </location>
</feature>
<dbReference type="Gene3D" id="2.40.70.10">
    <property type="entry name" value="Acid Proteases"/>
    <property type="match status" value="2"/>
</dbReference>
<feature type="region of interest" description="Disordered" evidence="10">
    <location>
        <begin position="128"/>
        <end position="168"/>
    </location>
</feature>
<keyword evidence="5" id="KW-0064">Aspartyl protease</keyword>
<dbReference type="PANTHER" id="PTHR13683">
    <property type="entry name" value="ASPARTYL PROTEASES"/>
    <property type="match status" value="1"/>
</dbReference>
<evidence type="ECO:0000256" key="2">
    <source>
        <dbReference type="ARBA" id="ARBA00022670"/>
    </source>
</evidence>
<feature type="compositionally biased region" description="Low complexity" evidence="10">
    <location>
        <begin position="149"/>
        <end position="160"/>
    </location>
</feature>
<evidence type="ECO:0000313" key="13">
    <source>
        <dbReference type="Proteomes" id="UP000221165"/>
    </source>
</evidence>
<comment type="subcellular location">
    <subcellularLocation>
        <location evidence="9">Endomembrane system</location>
        <topology evidence="9">Single-pass type I membrane protein</topology>
    </subcellularLocation>
</comment>
<evidence type="ECO:0000256" key="7">
    <source>
        <dbReference type="ARBA" id="ARBA00022989"/>
    </source>
</evidence>
<gene>
    <name evidence="12" type="ORF">CSUI_004513</name>
</gene>
<dbReference type="Proteomes" id="UP000221165">
    <property type="component" value="Unassembled WGS sequence"/>
</dbReference>
<evidence type="ECO:0000256" key="4">
    <source>
        <dbReference type="ARBA" id="ARBA00022729"/>
    </source>
</evidence>
<evidence type="ECO:0000256" key="9">
    <source>
        <dbReference type="ARBA" id="ARBA00046288"/>
    </source>
</evidence>
<evidence type="ECO:0000256" key="5">
    <source>
        <dbReference type="ARBA" id="ARBA00022750"/>
    </source>
</evidence>
<dbReference type="VEuPathDB" id="ToxoDB:CSUI_004513"/>
<keyword evidence="3" id="KW-0812">Transmembrane</keyword>
<dbReference type="OrthoDB" id="2747330at2759"/>
<evidence type="ECO:0000256" key="6">
    <source>
        <dbReference type="ARBA" id="ARBA00022801"/>
    </source>
</evidence>
<dbReference type="GO" id="GO:0006508">
    <property type="term" value="P:proteolysis"/>
    <property type="evidence" value="ECO:0007669"/>
    <property type="project" value="UniProtKB-KW"/>
</dbReference>
<evidence type="ECO:0000256" key="8">
    <source>
        <dbReference type="ARBA" id="ARBA00023136"/>
    </source>
</evidence>
<evidence type="ECO:0000256" key="1">
    <source>
        <dbReference type="ARBA" id="ARBA00007447"/>
    </source>
</evidence>
<dbReference type="InterPro" id="IPR021109">
    <property type="entry name" value="Peptidase_aspartic_dom_sf"/>
</dbReference>
<name>A0A2C6L0N0_9APIC</name>
<dbReference type="AlphaFoldDB" id="A0A2C6L0N0"/>
<dbReference type="InterPro" id="IPR032861">
    <property type="entry name" value="TAXi_N"/>
</dbReference>
<comment type="caution">
    <text evidence="12">The sequence shown here is derived from an EMBL/GenBank/DDBJ whole genome shotgun (WGS) entry which is preliminary data.</text>
</comment>
<feature type="compositionally biased region" description="Polar residues" evidence="10">
    <location>
        <begin position="437"/>
        <end position="460"/>
    </location>
</feature>
<protein>
    <submittedName>
        <fullName evidence="12">Eukaryotic aspartyl protease superfamily protein</fullName>
    </submittedName>
</protein>
<dbReference type="EMBL" id="MIGC01002118">
    <property type="protein sequence ID" value="PHJ21645.1"/>
    <property type="molecule type" value="Genomic_DNA"/>
</dbReference>
<organism evidence="12 13">
    <name type="scientific">Cystoisospora suis</name>
    <dbReference type="NCBI Taxonomy" id="483139"/>
    <lineage>
        <taxon>Eukaryota</taxon>
        <taxon>Sar</taxon>
        <taxon>Alveolata</taxon>
        <taxon>Apicomplexa</taxon>
        <taxon>Conoidasida</taxon>
        <taxon>Coccidia</taxon>
        <taxon>Eucoccidiorida</taxon>
        <taxon>Eimeriorina</taxon>
        <taxon>Sarcocystidae</taxon>
        <taxon>Cystoisospora</taxon>
    </lineage>
</organism>
<reference evidence="12 13" key="1">
    <citation type="journal article" date="2017" name="Int. J. Parasitol.">
        <title>The genome of the protozoan parasite Cystoisospora suis and a reverse vaccinology approach to identify vaccine candidates.</title>
        <authorList>
            <person name="Palmieri N."/>
            <person name="Shrestha A."/>
            <person name="Ruttkowski B."/>
            <person name="Beck T."/>
            <person name="Vogl C."/>
            <person name="Tomley F."/>
            <person name="Blake D.P."/>
            <person name="Joachim A."/>
        </authorList>
    </citation>
    <scope>NUCLEOTIDE SEQUENCE [LARGE SCALE GENOMIC DNA]</scope>
    <source>
        <strain evidence="12 13">Wien I</strain>
    </source>
</reference>
<dbReference type="InterPro" id="IPR033121">
    <property type="entry name" value="PEPTIDASE_A1"/>
</dbReference>